<dbReference type="AlphaFoldDB" id="A0A976GA31"/>
<evidence type="ECO:0000313" key="3">
    <source>
        <dbReference type="Proteomes" id="UP000256862"/>
    </source>
</evidence>
<keyword evidence="4" id="KW-1185">Reference proteome</keyword>
<proteinExistence type="predicted"/>
<name>A0A976GA31_9BURK</name>
<sequence>MATSSISRVPALSADQELALAEIVGEHFGVNLSCAEFIDRLHLLCEDIAGFEAGELAGEMVQRIWIAYSRQGQ</sequence>
<dbReference type="GeneID" id="303492993"/>
<organism evidence="2 3">
    <name type="scientific">Cupriavidus oxalaticus</name>
    <dbReference type="NCBI Taxonomy" id="96344"/>
    <lineage>
        <taxon>Bacteria</taxon>
        <taxon>Pseudomonadati</taxon>
        <taxon>Pseudomonadota</taxon>
        <taxon>Betaproteobacteria</taxon>
        <taxon>Burkholderiales</taxon>
        <taxon>Burkholderiaceae</taxon>
        <taxon>Cupriavidus</taxon>
    </lineage>
</organism>
<dbReference type="EMBL" id="CP069812">
    <property type="protein sequence ID" value="QRQ93493.1"/>
    <property type="molecule type" value="Genomic_DNA"/>
</dbReference>
<protein>
    <submittedName>
        <fullName evidence="2">Uncharacterized protein</fullName>
    </submittedName>
</protein>
<gene>
    <name evidence="2" type="ORF">CO2235_200084</name>
    <name evidence="1" type="ORF">JTE92_25830</name>
</gene>
<evidence type="ECO:0000313" key="2">
    <source>
        <dbReference type="EMBL" id="SPC14228.1"/>
    </source>
</evidence>
<dbReference type="RefSeq" id="WP_063240528.1">
    <property type="nucleotide sequence ID" value="NZ_CP069810.1"/>
</dbReference>
<evidence type="ECO:0000313" key="4">
    <source>
        <dbReference type="Proteomes" id="UP000623307"/>
    </source>
</evidence>
<dbReference type="EMBL" id="OGUS01000121">
    <property type="protein sequence ID" value="SPC14228.1"/>
    <property type="molecule type" value="Genomic_DNA"/>
</dbReference>
<reference evidence="2 3" key="1">
    <citation type="submission" date="2018-01" db="EMBL/GenBank/DDBJ databases">
        <authorList>
            <person name="Clerissi C."/>
        </authorList>
    </citation>
    <scope>NUCLEOTIDE SEQUENCE [LARGE SCALE GENOMIC DNA]</scope>
    <source>
        <strain evidence="2">Cupriavidus oxalaticus LMG 2235</strain>
    </source>
</reference>
<dbReference type="Proteomes" id="UP000623307">
    <property type="component" value="Chromosome 2"/>
</dbReference>
<reference evidence="1 4" key="2">
    <citation type="submission" date="2021-02" db="EMBL/GenBank/DDBJ databases">
        <title>Complete Genome Sequence of Cupriavidus oxalaticus Strain Ox1, a Soil Oxalate-Degrading Species.</title>
        <authorList>
            <person name="Palmieri F."/>
            <person name="Udriet P."/>
            <person name="Deuasquier M."/>
            <person name="Beaudoing E."/>
            <person name="Johnson S.L."/>
            <person name="Davenport K.W."/>
            <person name="Chain P.S."/>
            <person name="Bindschedler S."/>
            <person name="Junier P."/>
        </authorList>
    </citation>
    <scope>NUCLEOTIDE SEQUENCE [LARGE SCALE GENOMIC DNA]</scope>
    <source>
        <strain evidence="1 4">Ox1</strain>
    </source>
</reference>
<evidence type="ECO:0000313" key="1">
    <source>
        <dbReference type="EMBL" id="QRQ93493.1"/>
    </source>
</evidence>
<dbReference type="Proteomes" id="UP000256862">
    <property type="component" value="Chromosome CO2235"/>
</dbReference>
<accession>A0A976GA31</accession>
<dbReference type="OrthoDB" id="8968956at2"/>